<dbReference type="VEuPathDB" id="FungiDB:Z517_02869"/>
<sequence length="386" mass="43280">MRPEQPLALSFIPSPSSKLQLLPLRDLFDVQSSSVGFFYQINDIFMIGPSFAQDFHRILRKCSSTSRAVRDGFRAIFTALIWRRHRAANWSDIDISRGSSALERLRTAQPSTLDEAISLAALGPTIAAFDCLTTCTGALLVLRHSLSLIKPWYSQMSQDAELDPILIAPILWDTVNCLVTGDVPVLEYGFRDLYLVDRVAGMCTTLMPMLYQLCVLGHRIRDSTAEDYSQSLRTLKRRLTLWSPVLQQESPGRLTRDDISAMVSQALMYRSASLLVIHRLSNPLGTGDATGKALADEIIRLLEDYLARRGPDSKLQHVNFPVFLAMLETTEVPKNIFKVLTALSITSISERKLTSVVDHVWEQRTKGYSGMLYDLLRSGPDFITVP</sequence>
<reference evidence="1 2" key="1">
    <citation type="submission" date="2015-01" db="EMBL/GenBank/DDBJ databases">
        <title>The Genome Sequence of Fonsecaea pedrosoi CBS 271.37.</title>
        <authorList>
            <consortium name="The Broad Institute Genomics Platform"/>
            <person name="Cuomo C."/>
            <person name="de Hoog S."/>
            <person name="Gorbushina A."/>
            <person name="Stielow B."/>
            <person name="Teixiera M."/>
            <person name="Abouelleil A."/>
            <person name="Chapman S.B."/>
            <person name="Priest M."/>
            <person name="Young S.K."/>
            <person name="Wortman J."/>
            <person name="Nusbaum C."/>
            <person name="Birren B."/>
        </authorList>
    </citation>
    <scope>NUCLEOTIDE SEQUENCE [LARGE SCALE GENOMIC DNA]</scope>
    <source>
        <strain evidence="1 2">CBS 271.37</strain>
    </source>
</reference>
<dbReference type="Pfam" id="PF11951">
    <property type="entry name" value="Fungal_trans_2"/>
    <property type="match status" value="1"/>
</dbReference>
<keyword evidence="2" id="KW-1185">Reference proteome</keyword>
<accession>A0A0D2GRM4</accession>
<dbReference type="OrthoDB" id="4137815at2759"/>
<proteinExistence type="predicted"/>
<evidence type="ECO:0000313" key="2">
    <source>
        <dbReference type="Proteomes" id="UP000053029"/>
    </source>
</evidence>
<dbReference type="Proteomes" id="UP000053029">
    <property type="component" value="Unassembled WGS sequence"/>
</dbReference>
<protein>
    <submittedName>
        <fullName evidence="1">Uncharacterized protein</fullName>
    </submittedName>
</protein>
<organism evidence="1 2">
    <name type="scientific">Fonsecaea pedrosoi CBS 271.37</name>
    <dbReference type="NCBI Taxonomy" id="1442368"/>
    <lineage>
        <taxon>Eukaryota</taxon>
        <taxon>Fungi</taxon>
        <taxon>Dikarya</taxon>
        <taxon>Ascomycota</taxon>
        <taxon>Pezizomycotina</taxon>
        <taxon>Eurotiomycetes</taxon>
        <taxon>Chaetothyriomycetidae</taxon>
        <taxon>Chaetothyriales</taxon>
        <taxon>Herpotrichiellaceae</taxon>
        <taxon>Fonsecaea</taxon>
    </lineage>
</organism>
<dbReference type="EMBL" id="KN846970">
    <property type="protein sequence ID" value="KIW83623.1"/>
    <property type="molecule type" value="Genomic_DNA"/>
</dbReference>
<dbReference type="RefSeq" id="XP_013287431.1">
    <property type="nucleotide sequence ID" value="XM_013431977.1"/>
</dbReference>
<gene>
    <name evidence="1" type="ORF">Z517_02869</name>
</gene>
<name>A0A0D2GRM4_9EURO</name>
<dbReference type="InterPro" id="IPR021858">
    <property type="entry name" value="Fun_TF"/>
</dbReference>
<evidence type="ECO:0000313" key="1">
    <source>
        <dbReference type="EMBL" id="KIW83623.1"/>
    </source>
</evidence>
<dbReference type="HOGENOM" id="CLU_036113_1_0_1"/>
<dbReference type="AlphaFoldDB" id="A0A0D2GRM4"/>
<dbReference type="GeneID" id="25302359"/>